<name>A0A6G0GUI4_PHOVU</name>
<gene>
    <name evidence="2" type="ORF">GAZ06_00225</name>
    <name evidence="1" type="ORF">GAZ09_00225</name>
</gene>
<evidence type="ECO:0000313" key="3">
    <source>
        <dbReference type="Proteomes" id="UP000468344"/>
    </source>
</evidence>
<evidence type="ECO:0000313" key="2">
    <source>
        <dbReference type="EMBL" id="KAB6481826.1"/>
    </source>
</evidence>
<organism evidence="1 4">
    <name type="scientific">Phocaeicola vulgatus</name>
    <name type="common">Bacteroides vulgatus</name>
    <dbReference type="NCBI Taxonomy" id="821"/>
    <lineage>
        <taxon>Bacteria</taxon>
        <taxon>Pseudomonadati</taxon>
        <taxon>Bacteroidota</taxon>
        <taxon>Bacteroidia</taxon>
        <taxon>Bacteroidales</taxon>
        <taxon>Bacteroidaceae</taxon>
        <taxon>Phocaeicola</taxon>
    </lineage>
</organism>
<comment type="caution">
    <text evidence="1">The sequence shown here is derived from an EMBL/GenBank/DDBJ whole genome shotgun (WGS) entry which is preliminary data.</text>
</comment>
<evidence type="ECO:0000313" key="1">
    <source>
        <dbReference type="EMBL" id="KAB6457307.1"/>
    </source>
</evidence>
<protein>
    <submittedName>
        <fullName evidence="1">Uncharacterized protein</fullName>
    </submittedName>
</protein>
<dbReference type="Proteomes" id="UP000468344">
    <property type="component" value="Unassembled WGS sequence"/>
</dbReference>
<accession>A0A6G0GUI4</accession>
<dbReference type="EMBL" id="WDBZ01000001">
    <property type="protein sequence ID" value="KAB6457307.1"/>
    <property type="molecule type" value="Genomic_DNA"/>
</dbReference>
<dbReference type="EMBL" id="WDBY01000001">
    <property type="protein sequence ID" value="KAB6481826.1"/>
    <property type="molecule type" value="Genomic_DNA"/>
</dbReference>
<dbReference type="Proteomes" id="UP000483142">
    <property type="component" value="Unassembled WGS sequence"/>
</dbReference>
<dbReference type="AlphaFoldDB" id="A0A6G0GUI4"/>
<evidence type="ECO:0000313" key="4">
    <source>
        <dbReference type="Proteomes" id="UP000483142"/>
    </source>
</evidence>
<proteinExistence type="predicted"/>
<dbReference type="RefSeq" id="WP_410075084.1">
    <property type="nucleotide sequence ID" value="NZ_JBKPUK010000004.1"/>
</dbReference>
<sequence>MNNDENFNLYEKALKENPLYPAEECYIQVTKLIDDSIIRLYDSIDNYIFQDIDYSKVVSNMPQWVADAGISPELSCSKDWYEKLRGNTTHPIFGKFLYHYDLWSKVAAIQDRLSAVIMFMRQLYNIVPCKAKYDESQYTSAVRCGGEKETEAHMLLNSVFVAYASIFDIITKVAIEQFEYDKYDFSNYKKMRSSDIIYNKNLKNIDPSLKNVGMLFSEPLVIRKIETFRNEFVHNGPWDLRCSIYNTFVNEEPADVIIYSPDMDDFGNFIRSGSRNKFYSQGNRINFQLPDIINEATKILDNTILQIATLYQNKTLDTTETKYTEECLKAISEYYKKEL</sequence>
<reference evidence="3 4" key="1">
    <citation type="journal article" date="2019" name="Nat. Med.">
        <title>A library of human gut bacterial isolates paired with longitudinal multiomics data enables mechanistic microbiome research.</title>
        <authorList>
            <person name="Poyet M."/>
            <person name="Groussin M."/>
            <person name="Gibbons S.M."/>
            <person name="Avila-Pacheco J."/>
            <person name="Jiang X."/>
            <person name="Kearney S.M."/>
            <person name="Perrotta A.R."/>
            <person name="Berdy B."/>
            <person name="Zhao S."/>
            <person name="Lieberman T.D."/>
            <person name="Swanson P.K."/>
            <person name="Smith M."/>
            <person name="Roesemann S."/>
            <person name="Alexander J.E."/>
            <person name="Rich S.A."/>
            <person name="Livny J."/>
            <person name="Vlamakis H."/>
            <person name="Clish C."/>
            <person name="Bullock K."/>
            <person name="Deik A."/>
            <person name="Scott J."/>
            <person name="Pierce K.A."/>
            <person name="Xavier R.J."/>
            <person name="Alm E.J."/>
        </authorList>
    </citation>
    <scope>NUCLEOTIDE SEQUENCE [LARGE SCALE GENOMIC DNA]</scope>
    <source>
        <strain evidence="2 3">BIOML-A140</strain>
        <strain evidence="1 4">BIOML-A141</strain>
    </source>
</reference>